<comment type="caution">
    <text evidence="2">The sequence shown here is derived from an EMBL/GenBank/DDBJ whole genome shotgun (WGS) entry which is preliminary data.</text>
</comment>
<protein>
    <submittedName>
        <fullName evidence="2">Uncharacterized protein</fullName>
    </submittedName>
</protein>
<dbReference type="EMBL" id="JBBNAE010000009">
    <property type="protein sequence ID" value="KAK9096725.1"/>
    <property type="molecule type" value="Genomic_DNA"/>
</dbReference>
<evidence type="ECO:0000256" key="1">
    <source>
        <dbReference type="SAM" id="MobiDB-lite"/>
    </source>
</evidence>
<dbReference type="Proteomes" id="UP001417504">
    <property type="component" value="Unassembled WGS sequence"/>
</dbReference>
<feature type="compositionally biased region" description="Low complexity" evidence="1">
    <location>
        <begin position="8"/>
        <end position="22"/>
    </location>
</feature>
<accession>A0AAP0ER45</accession>
<name>A0AAP0ER45_9MAGN</name>
<proteinExistence type="predicted"/>
<organism evidence="2 3">
    <name type="scientific">Stephania japonica</name>
    <dbReference type="NCBI Taxonomy" id="461633"/>
    <lineage>
        <taxon>Eukaryota</taxon>
        <taxon>Viridiplantae</taxon>
        <taxon>Streptophyta</taxon>
        <taxon>Embryophyta</taxon>
        <taxon>Tracheophyta</taxon>
        <taxon>Spermatophyta</taxon>
        <taxon>Magnoliopsida</taxon>
        <taxon>Ranunculales</taxon>
        <taxon>Menispermaceae</taxon>
        <taxon>Menispermoideae</taxon>
        <taxon>Cissampelideae</taxon>
        <taxon>Stephania</taxon>
    </lineage>
</organism>
<reference evidence="2 3" key="1">
    <citation type="submission" date="2024-01" db="EMBL/GenBank/DDBJ databases">
        <title>Genome assemblies of Stephania.</title>
        <authorList>
            <person name="Yang L."/>
        </authorList>
    </citation>
    <scope>NUCLEOTIDE SEQUENCE [LARGE SCALE GENOMIC DNA]</scope>
    <source>
        <strain evidence="2">QJT</strain>
        <tissue evidence="2">Leaf</tissue>
    </source>
</reference>
<evidence type="ECO:0000313" key="2">
    <source>
        <dbReference type="EMBL" id="KAK9096725.1"/>
    </source>
</evidence>
<keyword evidence="3" id="KW-1185">Reference proteome</keyword>
<sequence length="133" mass="13867">MAEPTRSPKPTSSAAKPPSLSPNWASKRRVPYDSPPKVPRIRLLIHGLPFLASSPPPPTPSARLQRFQSRSSPPPPNSFELSSDEGVAQESHFLCVSVDLGEVGEGATVGVEVGAGDLASVGDNFQAGIGGVE</sequence>
<feature type="region of interest" description="Disordered" evidence="1">
    <location>
        <begin position="49"/>
        <end position="84"/>
    </location>
</feature>
<evidence type="ECO:0000313" key="3">
    <source>
        <dbReference type="Proteomes" id="UP001417504"/>
    </source>
</evidence>
<dbReference type="AlphaFoldDB" id="A0AAP0ER45"/>
<feature type="region of interest" description="Disordered" evidence="1">
    <location>
        <begin position="1"/>
        <end position="32"/>
    </location>
</feature>
<gene>
    <name evidence="2" type="ORF">Sjap_022222</name>
</gene>